<dbReference type="STRING" id="300112.A0A4S2K926"/>
<dbReference type="InterPro" id="IPR042089">
    <property type="entry name" value="Peptidase_M13_dom_2"/>
</dbReference>
<evidence type="ECO:0000256" key="21">
    <source>
        <dbReference type="ARBA" id="ARBA00023180"/>
    </source>
</evidence>
<keyword evidence="20" id="KW-1015">Disulfide bond</keyword>
<dbReference type="PRINTS" id="PR00786">
    <property type="entry name" value="NEPRILYSIN"/>
</dbReference>
<evidence type="ECO:0000256" key="7">
    <source>
        <dbReference type="ARBA" id="ARBA00011953"/>
    </source>
</evidence>
<evidence type="ECO:0000259" key="25">
    <source>
        <dbReference type="Pfam" id="PF05649"/>
    </source>
</evidence>
<reference evidence="28 29" key="1">
    <citation type="journal article" date="2019" name="Philos. Trans. R. Soc. Lond., B, Biol. Sci.">
        <title>Ant behaviour and brain gene expression of defending hosts depend on the ecological success of the intruding social parasite.</title>
        <authorList>
            <person name="Kaur R."/>
            <person name="Stoldt M."/>
            <person name="Jongepier E."/>
            <person name="Feldmeyer B."/>
            <person name="Menzel F."/>
            <person name="Bornberg-Bauer E."/>
            <person name="Foitzik S."/>
        </authorList>
    </citation>
    <scope>NUCLEOTIDE SEQUENCE [LARGE SCALE GENOMIC DNA]</scope>
    <source>
        <tissue evidence="28">Whole body</tissue>
    </source>
</reference>
<evidence type="ECO:0000256" key="17">
    <source>
        <dbReference type="ARBA" id="ARBA00022884"/>
    </source>
</evidence>
<dbReference type="EMBL" id="QBLH01003184">
    <property type="protein sequence ID" value="TGZ43779.1"/>
    <property type="molecule type" value="Genomic_DNA"/>
</dbReference>
<evidence type="ECO:0000313" key="29">
    <source>
        <dbReference type="Proteomes" id="UP000310200"/>
    </source>
</evidence>
<evidence type="ECO:0000259" key="26">
    <source>
        <dbReference type="Pfam" id="PF20258"/>
    </source>
</evidence>
<keyword evidence="19" id="KW-0482">Metalloprotease</keyword>
<dbReference type="Gene3D" id="3.40.390.10">
    <property type="entry name" value="Collagenase (Catalytic Domain)"/>
    <property type="match status" value="1"/>
</dbReference>
<feature type="domain" description="Peptidase M13 N-terminal" evidence="25">
    <location>
        <begin position="719"/>
        <end position="1100"/>
    </location>
</feature>
<dbReference type="Gene3D" id="1.10.1380.10">
    <property type="entry name" value="Neutral endopeptidase , domain2"/>
    <property type="match status" value="1"/>
</dbReference>
<dbReference type="GO" id="GO:0004222">
    <property type="term" value="F:metalloendopeptidase activity"/>
    <property type="evidence" value="ECO:0007669"/>
    <property type="project" value="InterPro"/>
</dbReference>
<dbReference type="InterPro" id="IPR018497">
    <property type="entry name" value="Peptidase_M13_C"/>
</dbReference>
<comment type="similarity">
    <text evidence="5">Belongs to the MnmA/TRMU family.</text>
</comment>
<dbReference type="GO" id="GO:0005886">
    <property type="term" value="C:plasma membrane"/>
    <property type="evidence" value="ECO:0007669"/>
    <property type="project" value="UniProtKB-SubCell"/>
</dbReference>
<evidence type="ECO:0000259" key="24">
    <source>
        <dbReference type="Pfam" id="PF01431"/>
    </source>
</evidence>
<dbReference type="InterPro" id="IPR024079">
    <property type="entry name" value="MetalloPept_cat_dom_sf"/>
</dbReference>
<feature type="compositionally biased region" description="Basic and acidic residues" evidence="23">
    <location>
        <begin position="518"/>
        <end position="536"/>
    </location>
</feature>
<evidence type="ECO:0000256" key="16">
    <source>
        <dbReference type="ARBA" id="ARBA00022840"/>
    </source>
</evidence>
<dbReference type="Gene3D" id="2.40.30.10">
    <property type="entry name" value="Translation factors"/>
    <property type="match status" value="1"/>
</dbReference>
<evidence type="ECO:0000256" key="19">
    <source>
        <dbReference type="ARBA" id="ARBA00023049"/>
    </source>
</evidence>
<evidence type="ECO:0000256" key="15">
    <source>
        <dbReference type="ARBA" id="ARBA00022833"/>
    </source>
</evidence>
<keyword evidence="15" id="KW-0862">Zinc</keyword>
<dbReference type="CDD" id="cd08662">
    <property type="entry name" value="M13"/>
    <property type="match status" value="1"/>
</dbReference>
<dbReference type="GO" id="GO:0008033">
    <property type="term" value="P:tRNA processing"/>
    <property type="evidence" value="ECO:0007669"/>
    <property type="project" value="UniProtKB-KW"/>
</dbReference>
<evidence type="ECO:0000256" key="2">
    <source>
        <dbReference type="ARBA" id="ARBA00003986"/>
    </source>
</evidence>
<keyword evidence="9" id="KW-0645">Protease</keyword>
<dbReference type="InterPro" id="IPR008753">
    <property type="entry name" value="Peptidase_M13_N"/>
</dbReference>
<evidence type="ECO:0000256" key="11">
    <source>
        <dbReference type="ARBA" id="ARBA00022694"/>
    </source>
</evidence>
<evidence type="ECO:0000256" key="18">
    <source>
        <dbReference type="ARBA" id="ARBA00022968"/>
    </source>
</evidence>
<dbReference type="Proteomes" id="UP000310200">
    <property type="component" value="Unassembled WGS sequence"/>
</dbReference>
<keyword evidence="8" id="KW-0820">tRNA-binding</keyword>
<dbReference type="GO" id="GO:0005739">
    <property type="term" value="C:mitochondrion"/>
    <property type="evidence" value="ECO:0007669"/>
    <property type="project" value="UniProtKB-SubCell"/>
</dbReference>
<dbReference type="SUPFAM" id="SSF55486">
    <property type="entry name" value="Metalloproteases ('zincins'), catalytic domain"/>
    <property type="match status" value="1"/>
</dbReference>
<dbReference type="PROSITE" id="PS51885">
    <property type="entry name" value="NEPRILYSIN"/>
    <property type="match status" value="1"/>
</dbReference>
<evidence type="ECO:0000313" key="28">
    <source>
        <dbReference type="EMBL" id="TGZ43779.1"/>
    </source>
</evidence>
<dbReference type="Pfam" id="PF01431">
    <property type="entry name" value="Peptidase_M13"/>
    <property type="match status" value="1"/>
</dbReference>
<dbReference type="GO" id="GO:0005524">
    <property type="term" value="F:ATP binding"/>
    <property type="evidence" value="ECO:0007669"/>
    <property type="project" value="UniProtKB-KW"/>
</dbReference>
<comment type="cofactor">
    <cofactor evidence="1">
        <name>Zn(2+)</name>
        <dbReference type="ChEBI" id="CHEBI:29105"/>
    </cofactor>
</comment>
<dbReference type="GO" id="GO:0016485">
    <property type="term" value="P:protein processing"/>
    <property type="evidence" value="ECO:0007669"/>
    <property type="project" value="TreeGrafter"/>
</dbReference>
<evidence type="ECO:0000256" key="23">
    <source>
        <dbReference type="SAM" id="MobiDB-lite"/>
    </source>
</evidence>
<feature type="region of interest" description="Disordered" evidence="23">
    <location>
        <begin position="475"/>
        <end position="577"/>
    </location>
</feature>
<keyword evidence="18" id="KW-0812">Transmembrane</keyword>
<gene>
    <name evidence="28" type="ORF">DBV15_04327</name>
</gene>
<dbReference type="GO" id="GO:0046872">
    <property type="term" value="F:metal ion binding"/>
    <property type="evidence" value="ECO:0007669"/>
    <property type="project" value="UniProtKB-KW"/>
</dbReference>
<evidence type="ECO:0000256" key="13">
    <source>
        <dbReference type="ARBA" id="ARBA00022741"/>
    </source>
</evidence>
<dbReference type="Pfam" id="PF20258">
    <property type="entry name" value="tRNA_Me_trans_C"/>
    <property type="match status" value="1"/>
</dbReference>
<comment type="catalytic activity">
    <reaction evidence="22">
        <text>5-taurinomethyluridine(34) in tRNA + S-sulfanyl-L-cysteinyl-[protein] + AH2 + ATP = 5-taurinomethyl-2-thiouridine(34) in tRNA + L-cysteinyl-[protein] + A + AMP + diphosphate + H(+)</text>
        <dbReference type="Rhea" id="RHEA:47040"/>
        <dbReference type="Rhea" id="RHEA-COMP:10131"/>
        <dbReference type="Rhea" id="RHEA-COMP:11726"/>
        <dbReference type="Rhea" id="RHEA-COMP:11732"/>
        <dbReference type="Rhea" id="RHEA-COMP:11733"/>
        <dbReference type="ChEBI" id="CHEBI:13193"/>
        <dbReference type="ChEBI" id="CHEBI:15378"/>
        <dbReference type="ChEBI" id="CHEBI:17499"/>
        <dbReference type="ChEBI" id="CHEBI:29950"/>
        <dbReference type="ChEBI" id="CHEBI:30616"/>
        <dbReference type="ChEBI" id="CHEBI:33019"/>
        <dbReference type="ChEBI" id="CHEBI:61963"/>
        <dbReference type="ChEBI" id="CHEBI:87171"/>
        <dbReference type="ChEBI" id="CHEBI:87172"/>
        <dbReference type="ChEBI" id="CHEBI:456215"/>
        <dbReference type="EC" id="2.8.1.14"/>
    </reaction>
</comment>
<comment type="subcellular location">
    <subcellularLocation>
        <location evidence="4">Cell membrane</location>
        <topology evidence="4">Single-pass type II membrane protein</topology>
    </subcellularLocation>
    <subcellularLocation>
        <location evidence="3">Mitochondrion</location>
    </subcellularLocation>
</comment>
<keyword evidence="18" id="KW-0735">Signal-anchor</keyword>
<dbReference type="InterPro" id="IPR004506">
    <property type="entry name" value="MnmA-like"/>
</dbReference>
<keyword evidence="13" id="KW-0547">Nucleotide-binding</keyword>
<dbReference type="PANTHER" id="PTHR11733">
    <property type="entry name" value="ZINC METALLOPROTEASE FAMILY M13 NEPRILYSIN-RELATED"/>
    <property type="match status" value="1"/>
</dbReference>
<comment type="caution">
    <text evidence="28">The sequence shown here is derived from an EMBL/GenBank/DDBJ whole genome shotgun (WGS) entry which is preliminary data.</text>
</comment>
<proteinExistence type="inferred from homology"/>
<keyword evidence="11" id="KW-0819">tRNA processing</keyword>
<keyword evidence="17" id="KW-0694">RNA-binding</keyword>
<keyword evidence="12" id="KW-0479">Metal-binding</keyword>
<dbReference type="Pfam" id="PF03054">
    <property type="entry name" value="tRNA_Me_trans"/>
    <property type="match status" value="1"/>
</dbReference>
<dbReference type="Pfam" id="PF05649">
    <property type="entry name" value="Peptidase_M13_N"/>
    <property type="match status" value="1"/>
</dbReference>
<keyword evidence="21" id="KW-0325">Glycoprotein</keyword>
<dbReference type="NCBIfam" id="NF001138">
    <property type="entry name" value="PRK00143.1"/>
    <property type="match status" value="1"/>
</dbReference>
<feature type="domain" description="tRNA-specific 2-thiouridylase MnmA-like central" evidence="27">
    <location>
        <begin position="215"/>
        <end position="277"/>
    </location>
</feature>
<evidence type="ECO:0000256" key="8">
    <source>
        <dbReference type="ARBA" id="ARBA00022555"/>
    </source>
</evidence>
<dbReference type="FunFam" id="3.40.50.620:FF:000104">
    <property type="entry name" value="Mitochondrial tRNA-specific 2-thiouridylase 1"/>
    <property type="match status" value="1"/>
</dbReference>
<accession>A0A4S2K926</accession>
<feature type="domain" description="tRNA-specific 2-thiouridylase MnmA-like C-terminal" evidence="26">
    <location>
        <begin position="289"/>
        <end position="351"/>
    </location>
</feature>
<keyword evidence="16" id="KW-0067">ATP-binding</keyword>
<evidence type="ECO:0000256" key="4">
    <source>
        <dbReference type="ARBA" id="ARBA00004401"/>
    </source>
</evidence>
<dbReference type="EC" id="2.8.1.14" evidence="7"/>
<keyword evidence="10" id="KW-0808">Transferase</keyword>
<dbReference type="InterPro" id="IPR046884">
    <property type="entry name" value="MnmA-like_central"/>
</dbReference>
<dbReference type="InterPro" id="IPR023382">
    <property type="entry name" value="MnmA-like_central_sf"/>
</dbReference>
<evidence type="ECO:0000256" key="22">
    <source>
        <dbReference type="ARBA" id="ARBA00049564"/>
    </source>
</evidence>
<dbReference type="GO" id="GO:0061708">
    <property type="term" value="F:tRNA-5-taurinomethyluridine 2-sulfurtransferase"/>
    <property type="evidence" value="ECO:0007669"/>
    <property type="project" value="UniProtKB-EC"/>
</dbReference>
<evidence type="ECO:0000256" key="10">
    <source>
        <dbReference type="ARBA" id="ARBA00022679"/>
    </source>
</evidence>
<evidence type="ECO:0000256" key="3">
    <source>
        <dbReference type="ARBA" id="ARBA00004173"/>
    </source>
</evidence>
<evidence type="ECO:0000256" key="9">
    <source>
        <dbReference type="ARBA" id="ARBA00022670"/>
    </source>
</evidence>
<dbReference type="HAMAP" id="MF_00144">
    <property type="entry name" value="tRNA_thiouridyl_MnmA"/>
    <property type="match status" value="1"/>
</dbReference>
<evidence type="ECO:0000256" key="1">
    <source>
        <dbReference type="ARBA" id="ARBA00001947"/>
    </source>
</evidence>
<dbReference type="Pfam" id="PF20259">
    <property type="entry name" value="tRNA_Me_trans_M"/>
    <property type="match status" value="1"/>
</dbReference>
<dbReference type="InterPro" id="IPR046885">
    <property type="entry name" value="MnmA-like_C"/>
</dbReference>
<sequence>METIRNVVVGVSGGVDSAVAALLLKNKGFNVTGVFMKNWDIRDETGRCAVERDYDDARWICDKLKIPLIQVDFVKEYWNEVFSDLVEKYQNGYTPNPDILCNKNIKFDKFFHLARNRFQADAIATGHYAKTSFGPYLENYEANTNVCLLQAQDSNKDQTFFLSQVPQQTLRRCMFPLGNYLKSHVKMMAVQIGLRQIARKKESMGICFVGKREFQDFISEYIKDKPGDYIDLDSGLPIGRHDGIHKRTIGQGCKISGCLKPYYVFSKDQESNTIMVVGGTTHPALYTDFLITREIHWINEEPRELNNGVLTCNFRFQHRNPLIGCRVYKMSNGRLFIRLDAPLRAITKGQINLVQLRRVQLFSEKMLSGSNLNRFSDDDFFNGGPCPSCRLAINKETGRLKWCTGGSEARRFRIKLMLLIPAVLLPITIVFIALSRFQATTKASDSRAVSTFYEMPEQDKEVKIENDVFWTTSRNDVERTAEESEEEDRLLHPDMKTSYVPVDTHPPFRSQSPHRRKRDIDGENHTRDGFELDDRATSSSRAHVRLANGKLADSPSREESDRKNDTSERSFSASDSVRSYVDRIEVQKIGDTIESNNARDIDEEDNFLGDYYPEEEADGDTYESSGIKCNYRYSEFADVGVEKRSKEGSEMRGKTRGEEDSFSISINETWLSVVDGHVTIKDDQMPDLRTFWKGEGNATSIREARARIMLRYMDKSVDPCQDFYQYACGNWAKRNPIPKDKAGYDTFEMLRESLDSVLRELLEDPIPRDADELDGDDATTKLIIIRASFLNVARIWLEILEERMEQPLIRLLDELGGWPILRPDWDPDKFDWLLLTAQLRLYNNDVLISEWVGPDIKNSDKYVIQFDQTSLGLPTRDYFLQPFNAIYLEAYKDYLMRIAILLGASLSNATIDAEELIEFETQLASITSSPDERRNFSELYRRMSIGELRALVPQIDWRRYLSIVLARPIHFSEPVVVFALQYIQDLVVLLSKTQPRVNNLDDRFQEVKQKFYYILFGREQAPSRWKNCVTQVNSNMDMAVGAMFVKKHFDENSKNDTLSMTREIQRSFRELLDKTSWIDDETKRLASEKVNAMSLRIGYPDFILQSHLLNERYKDVVIRPDKYFENILNILRHLTRVEQARLGRAVNKTLWNTAPAVVNAYYSRNKNQIMFPAGILQPPFYHRFFPRSLNYGGIGVVIGHEITHGFDDKGRLFDKDGNLHRWWKDEAIDGFHRRAQCLIGNVHYCSYNRVVFLLVDQYARYTVTEVGMQIDGVNTQGENIADNGGIKQAFRAYERWLRLNEREDETLPGMNATGKQLFFLNFAQVWCGSMRPEATRNKLKTALHSPGRFRVIGTLSNSKDFAQVFNCPLGSPMNPVSKCSVW</sequence>
<dbReference type="GO" id="GO:0000049">
    <property type="term" value="F:tRNA binding"/>
    <property type="evidence" value="ECO:0007669"/>
    <property type="project" value="UniProtKB-KW"/>
</dbReference>
<dbReference type="CDD" id="cd01998">
    <property type="entry name" value="MnmA_TRMU-like"/>
    <property type="match status" value="1"/>
</dbReference>
<dbReference type="Gene3D" id="3.40.50.620">
    <property type="entry name" value="HUPs"/>
    <property type="match status" value="1"/>
</dbReference>
<comment type="function">
    <text evidence="2">Catalyzes the 2-thiolation of uridine at the wobble position (U34) of mitochondrial tRNA(Lys), tRNA(Glu) and tRNA(Gln). Required for the formation of 5-taurinomethyl-2-thiouridine (tm5s2U) of mitochondrial tRNA(Lys), tRNA(Glu), and tRNA(Gln) at the wobble position. ATP is required to activate the C2 atom of the wobble base.</text>
</comment>
<dbReference type="FunFam" id="3.40.390.10:FF:000076">
    <property type="entry name" value="membrane metallo-endopeptidase-like 1"/>
    <property type="match status" value="1"/>
</dbReference>
<dbReference type="SUPFAM" id="SSF52402">
    <property type="entry name" value="Adenine nucleotide alpha hydrolases-like"/>
    <property type="match status" value="1"/>
</dbReference>
<evidence type="ECO:0000256" key="5">
    <source>
        <dbReference type="ARBA" id="ARBA00006191"/>
    </source>
</evidence>
<feature type="compositionally biased region" description="Basic and acidic residues" evidence="23">
    <location>
        <begin position="555"/>
        <end position="568"/>
    </location>
</feature>
<evidence type="ECO:0000259" key="27">
    <source>
        <dbReference type="Pfam" id="PF20259"/>
    </source>
</evidence>
<dbReference type="PANTHER" id="PTHR11733:SF238">
    <property type="entry name" value="FI07649P-RELATED"/>
    <property type="match status" value="1"/>
</dbReference>
<keyword evidence="14" id="KW-0378">Hydrolase</keyword>
<comment type="similarity">
    <text evidence="6">Belongs to the peptidase M13 family.</text>
</comment>
<protein>
    <recommendedName>
        <fullName evidence="7">tRNA-5-taurinomethyluridine 2-sulfurtransferase</fullName>
        <ecNumber evidence="7">2.8.1.14</ecNumber>
    </recommendedName>
</protein>
<name>A0A4S2K926_9HYME</name>
<dbReference type="NCBIfam" id="TIGR00420">
    <property type="entry name" value="trmU"/>
    <property type="match status" value="1"/>
</dbReference>
<evidence type="ECO:0000256" key="14">
    <source>
        <dbReference type="ARBA" id="ARBA00022801"/>
    </source>
</evidence>
<feature type="domain" description="Peptidase M13 C-terminal" evidence="24">
    <location>
        <begin position="1159"/>
        <end position="1381"/>
    </location>
</feature>
<evidence type="ECO:0000256" key="12">
    <source>
        <dbReference type="ARBA" id="ARBA00022723"/>
    </source>
</evidence>
<keyword evidence="29" id="KW-1185">Reference proteome</keyword>
<evidence type="ECO:0000256" key="20">
    <source>
        <dbReference type="ARBA" id="ARBA00023157"/>
    </source>
</evidence>
<dbReference type="InterPro" id="IPR000718">
    <property type="entry name" value="Peptidase_M13"/>
</dbReference>
<dbReference type="Gene3D" id="2.30.30.280">
    <property type="entry name" value="Adenine nucleotide alpha hydrolases-like domains"/>
    <property type="match status" value="1"/>
</dbReference>
<organism evidence="28 29">
    <name type="scientific">Temnothorax longispinosus</name>
    <dbReference type="NCBI Taxonomy" id="300112"/>
    <lineage>
        <taxon>Eukaryota</taxon>
        <taxon>Metazoa</taxon>
        <taxon>Ecdysozoa</taxon>
        <taxon>Arthropoda</taxon>
        <taxon>Hexapoda</taxon>
        <taxon>Insecta</taxon>
        <taxon>Pterygota</taxon>
        <taxon>Neoptera</taxon>
        <taxon>Endopterygota</taxon>
        <taxon>Hymenoptera</taxon>
        <taxon>Apocrita</taxon>
        <taxon>Aculeata</taxon>
        <taxon>Formicoidea</taxon>
        <taxon>Formicidae</taxon>
        <taxon>Myrmicinae</taxon>
        <taxon>Temnothorax</taxon>
    </lineage>
</organism>
<dbReference type="InterPro" id="IPR014729">
    <property type="entry name" value="Rossmann-like_a/b/a_fold"/>
</dbReference>
<evidence type="ECO:0000256" key="6">
    <source>
        <dbReference type="ARBA" id="ARBA00007357"/>
    </source>
</evidence>